<dbReference type="AlphaFoldDB" id="A0A1M5V4U5"/>
<evidence type="ECO:0000313" key="1">
    <source>
        <dbReference type="EMBL" id="SHH70178.1"/>
    </source>
</evidence>
<proteinExistence type="predicted"/>
<dbReference type="EMBL" id="FQXS01000007">
    <property type="protein sequence ID" value="SHH70178.1"/>
    <property type="molecule type" value="Genomic_DNA"/>
</dbReference>
<sequence length="61" mass="6695">MDMQNILVAVILTQTMPSTTGMATIIKDRAIITREPMATMKIMAAIMSTWCRISSGAFSSR</sequence>
<dbReference type="Proteomes" id="UP000184139">
    <property type="component" value="Unassembled WGS sequence"/>
</dbReference>
<reference evidence="1 2" key="1">
    <citation type="submission" date="2016-11" db="EMBL/GenBank/DDBJ databases">
        <authorList>
            <person name="Jaros S."/>
            <person name="Januszkiewicz K."/>
            <person name="Wedrychowicz H."/>
        </authorList>
    </citation>
    <scope>NUCLEOTIDE SEQUENCE [LARGE SCALE GENOMIC DNA]</scope>
    <source>
        <strain evidence="1 2">DSM 9705</strain>
    </source>
</reference>
<gene>
    <name evidence="1" type="ORF">SAMN02745124_01482</name>
</gene>
<organism evidence="1 2">
    <name type="scientific">Desulfofustis glycolicus DSM 9705</name>
    <dbReference type="NCBI Taxonomy" id="1121409"/>
    <lineage>
        <taxon>Bacteria</taxon>
        <taxon>Pseudomonadati</taxon>
        <taxon>Thermodesulfobacteriota</taxon>
        <taxon>Desulfobulbia</taxon>
        <taxon>Desulfobulbales</taxon>
        <taxon>Desulfocapsaceae</taxon>
        <taxon>Desulfofustis</taxon>
    </lineage>
</organism>
<name>A0A1M5V4U5_9BACT</name>
<evidence type="ECO:0000313" key="2">
    <source>
        <dbReference type="Proteomes" id="UP000184139"/>
    </source>
</evidence>
<accession>A0A1M5V4U5</accession>
<keyword evidence="2" id="KW-1185">Reference proteome</keyword>
<protein>
    <submittedName>
        <fullName evidence="1">Uncharacterized protein</fullName>
    </submittedName>
</protein>